<evidence type="ECO:0000256" key="1">
    <source>
        <dbReference type="ARBA" id="ARBA00022490"/>
    </source>
</evidence>
<dbReference type="SMART" id="SM00732">
    <property type="entry name" value="YqgFc"/>
    <property type="match status" value="1"/>
</dbReference>
<name>A0A5J4REA8_9ZZZZ</name>
<dbReference type="GO" id="GO:0000967">
    <property type="term" value="P:rRNA 5'-end processing"/>
    <property type="evidence" value="ECO:0007669"/>
    <property type="project" value="TreeGrafter"/>
</dbReference>
<feature type="domain" description="YqgF/RNase H-like" evidence="5">
    <location>
        <begin position="17"/>
        <end position="115"/>
    </location>
</feature>
<dbReference type="HAMAP" id="MF_00651">
    <property type="entry name" value="Nuclease_YqgF"/>
    <property type="match status" value="1"/>
</dbReference>
<dbReference type="InterPro" id="IPR012337">
    <property type="entry name" value="RNaseH-like_sf"/>
</dbReference>
<dbReference type="Pfam" id="PF03652">
    <property type="entry name" value="RuvX"/>
    <property type="match status" value="1"/>
</dbReference>
<dbReference type="InterPro" id="IPR037027">
    <property type="entry name" value="YqgF/RNaseH-like_dom_sf"/>
</dbReference>
<organism evidence="6">
    <name type="scientific">termite gut metagenome</name>
    <dbReference type="NCBI Taxonomy" id="433724"/>
    <lineage>
        <taxon>unclassified sequences</taxon>
        <taxon>metagenomes</taxon>
        <taxon>organismal metagenomes</taxon>
    </lineage>
</organism>
<accession>A0A5J4REA8</accession>
<keyword evidence="2" id="KW-0690">Ribosome biogenesis</keyword>
<dbReference type="GO" id="GO:0016787">
    <property type="term" value="F:hydrolase activity"/>
    <property type="evidence" value="ECO:0007669"/>
    <property type="project" value="UniProtKB-KW"/>
</dbReference>
<dbReference type="GO" id="GO:0004518">
    <property type="term" value="F:nuclease activity"/>
    <property type="evidence" value="ECO:0007669"/>
    <property type="project" value="UniProtKB-KW"/>
</dbReference>
<sequence length="156" mass="17776">MVCWILVVILPAETIMGRILAIDYGRKRTGIAVSDTMRMIANGLTTVSGHELLNFVLDYMKTEQVECIVIGMPKQMNNEFSENMKYITSFVHTLEKQLPNMLVEFVDERFTSVLAQRTMREAGLKKKARQNKALVDEISATIILQTYLESKRSSLL</sequence>
<dbReference type="PANTHER" id="PTHR33317:SF4">
    <property type="entry name" value="POLYNUCLEOTIDYL TRANSFERASE, RIBONUCLEASE H-LIKE SUPERFAMILY PROTEIN"/>
    <property type="match status" value="1"/>
</dbReference>
<dbReference type="SUPFAM" id="SSF53098">
    <property type="entry name" value="Ribonuclease H-like"/>
    <property type="match status" value="1"/>
</dbReference>
<dbReference type="NCBIfam" id="TIGR00250">
    <property type="entry name" value="RNAse_H_YqgF"/>
    <property type="match status" value="1"/>
</dbReference>
<evidence type="ECO:0000256" key="2">
    <source>
        <dbReference type="ARBA" id="ARBA00022517"/>
    </source>
</evidence>
<dbReference type="AlphaFoldDB" id="A0A5J4REA8"/>
<keyword evidence="4 6" id="KW-0378">Hydrolase</keyword>
<keyword evidence="3" id="KW-0540">Nuclease</keyword>
<evidence type="ECO:0000256" key="4">
    <source>
        <dbReference type="ARBA" id="ARBA00022801"/>
    </source>
</evidence>
<dbReference type="InterPro" id="IPR005227">
    <property type="entry name" value="YqgF"/>
</dbReference>
<evidence type="ECO:0000313" key="6">
    <source>
        <dbReference type="EMBL" id="KAA6331978.1"/>
    </source>
</evidence>
<dbReference type="InterPro" id="IPR006641">
    <property type="entry name" value="YqgF/RNaseH-like_dom"/>
</dbReference>
<dbReference type="EMBL" id="SNRY01001299">
    <property type="protein sequence ID" value="KAA6331978.1"/>
    <property type="molecule type" value="Genomic_DNA"/>
</dbReference>
<dbReference type="Gene3D" id="3.30.420.140">
    <property type="entry name" value="YqgF/RNase H-like domain"/>
    <property type="match status" value="1"/>
</dbReference>
<proteinExistence type="inferred from homology"/>
<dbReference type="PANTHER" id="PTHR33317">
    <property type="entry name" value="POLYNUCLEOTIDYL TRANSFERASE, RIBONUCLEASE H-LIKE SUPERFAMILY PROTEIN"/>
    <property type="match status" value="1"/>
</dbReference>
<protein>
    <submittedName>
        <fullName evidence="6">Putative pre-16S rRNA nuclease</fullName>
        <ecNumber evidence="6">3.1.-.-</ecNumber>
    </submittedName>
</protein>
<dbReference type="GO" id="GO:0005829">
    <property type="term" value="C:cytosol"/>
    <property type="evidence" value="ECO:0007669"/>
    <property type="project" value="TreeGrafter"/>
</dbReference>
<dbReference type="EC" id="3.1.-.-" evidence="6"/>
<keyword evidence="1" id="KW-0963">Cytoplasm</keyword>
<reference evidence="6" key="1">
    <citation type="submission" date="2019-03" db="EMBL/GenBank/DDBJ databases">
        <title>Single cell metagenomics reveals metabolic interactions within the superorganism composed of flagellate Streblomastix strix and complex community of Bacteroidetes bacteria on its surface.</title>
        <authorList>
            <person name="Treitli S.C."/>
            <person name="Kolisko M."/>
            <person name="Husnik F."/>
            <person name="Keeling P."/>
            <person name="Hampl V."/>
        </authorList>
    </citation>
    <scope>NUCLEOTIDE SEQUENCE</scope>
    <source>
        <strain evidence="6">STM</strain>
    </source>
</reference>
<gene>
    <name evidence="6" type="ORF">EZS27_019466</name>
</gene>
<comment type="caution">
    <text evidence="6">The sequence shown here is derived from an EMBL/GenBank/DDBJ whole genome shotgun (WGS) entry which is preliminary data.</text>
</comment>
<dbReference type="CDD" id="cd16964">
    <property type="entry name" value="YqgF"/>
    <property type="match status" value="1"/>
</dbReference>
<evidence type="ECO:0000256" key="3">
    <source>
        <dbReference type="ARBA" id="ARBA00022722"/>
    </source>
</evidence>
<evidence type="ECO:0000259" key="5">
    <source>
        <dbReference type="SMART" id="SM00732"/>
    </source>
</evidence>